<dbReference type="Gene3D" id="2.60.40.4100">
    <property type="entry name" value="Zona pellucida, ZP-C domain"/>
    <property type="match status" value="1"/>
</dbReference>
<feature type="domain" description="ZP" evidence="3">
    <location>
        <begin position="45"/>
        <end position="279"/>
    </location>
</feature>
<keyword evidence="2" id="KW-0472">Membrane</keyword>
<evidence type="ECO:0000259" key="3">
    <source>
        <dbReference type="PROSITE" id="PS51034"/>
    </source>
</evidence>
<organism evidence="4 5">
    <name type="scientific">Galendromus occidentalis</name>
    <name type="common">western predatory mite</name>
    <dbReference type="NCBI Taxonomy" id="34638"/>
    <lineage>
        <taxon>Eukaryota</taxon>
        <taxon>Metazoa</taxon>
        <taxon>Ecdysozoa</taxon>
        <taxon>Arthropoda</taxon>
        <taxon>Chelicerata</taxon>
        <taxon>Arachnida</taxon>
        <taxon>Acari</taxon>
        <taxon>Parasitiformes</taxon>
        <taxon>Mesostigmata</taxon>
        <taxon>Gamasina</taxon>
        <taxon>Phytoseioidea</taxon>
        <taxon>Phytoseiidae</taxon>
        <taxon>Typhlodrominae</taxon>
        <taxon>Galendromus</taxon>
    </lineage>
</organism>
<dbReference type="PANTHER" id="PTHR46560">
    <property type="entry name" value="CYPHER, ISOFORM B"/>
    <property type="match status" value="1"/>
</dbReference>
<gene>
    <name evidence="5" type="primary">LOC100901865</name>
</gene>
<dbReference type="PANTHER" id="PTHR46560:SF9">
    <property type="entry name" value="ZP DOMAIN-CONTAINING PROTEIN"/>
    <property type="match status" value="1"/>
</dbReference>
<keyword evidence="2" id="KW-1133">Transmembrane helix</keyword>
<name>A0AAJ7P9I0_9ACAR</name>
<dbReference type="InterPro" id="IPR057371">
    <property type="entry name" value="VERL_C"/>
</dbReference>
<dbReference type="AlphaFoldDB" id="A0AAJ7P9I0"/>
<reference evidence="5" key="1">
    <citation type="submission" date="2025-08" db="UniProtKB">
        <authorList>
            <consortium name="RefSeq"/>
        </authorList>
    </citation>
    <scope>IDENTIFICATION</scope>
</reference>
<feature type="region of interest" description="Disordered" evidence="1">
    <location>
        <begin position="413"/>
        <end position="446"/>
    </location>
</feature>
<dbReference type="KEGG" id="goe:100901865"/>
<evidence type="ECO:0000313" key="4">
    <source>
        <dbReference type="Proteomes" id="UP000694867"/>
    </source>
</evidence>
<evidence type="ECO:0000256" key="2">
    <source>
        <dbReference type="SAM" id="Phobius"/>
    </source>
</evidence>
<dbReference type="SMART" id="SM00241">
    <property type="entry name" value="ZP"/>
    <property type="match status" value="1"/>
</dbReference>
<keyword evidence="4" id="KW-1185">Reference proteome</keyword>
<feature type="region of interest" description="Disordered" evidence="1">
    <location>
        <begin position="266"/>
        <end position="293"/>
    </location>
</feature>
<proteinExistence type="predicted"/>
<dbReference type="RefSeq" id="XP_018493743.1">
    <property type="nucleotide sequence ID" value="XM_018638227.1"/>
</dbReference>
<evidence type="ECO:0000313" key="5">
    <source>
        <dbReference type="RefSeq" id="XP_018493743.1"/>
    </source>
</evidence>
<evidence type="ECO:0000256" key="1">
    <source>
        <dbReference type="SAM" id="MobiDB-lite"/>
    </source>
</evidence>
<dbReference type="Pfam" id="PF25272">
    <property type="entry name" value="VERL_C"/>
    <property type="match status" value="1"/>
</dbReference>
<dbReference type="InterPro" id="IPR042235">
    <property type="entry name" value="ZP-C_dom"/>
</dbReference>
<accession>A0AAJ7P9I0</accession>
<dbReference type="GeneID" id="100901865"/>
<feature type="transmembrane region" description="Helical" evidence="2">
    <location>
        <begin position="322"/>
        <end position="346"/>
    </location>
</feature>
<sequence length="446" mass="49669">MPVEGVAIRYAPVRTSFSGSLSSVFSHLQAISQAEEEFSPSVSAVCDKGYITISVQTDKPFQGVIHTRDINDRGVTKELRREPCVAYGQGGTNTSLRLSLFSRNDDPLYCGVRKREFSEERYVAVYVRVHKSLELQEDKSYIISCGKGNFRNARNELNRVSLSFMEDDKKVPELIVGRRYKIRATVSGPGSVRGIRVKSCFAFSANHSDVELIDRRGCPTGNFMEAFKFVEDKDYAEADLDARFKFPDSNKIHVQCDVSICPGENECPENSCQPRESVTGKSAKGKEAEGGNSLSASSSVFVVEPGQASIASPLRECTEWRFPWLIGLCISLAILLLIMLIVNIFLCSSLTCSCVNQEIEEKEPSEIEDYDPYKGSYYPASHYGSHTTLHKQPYNGGMSTLGGRSHISNASDHYTTVHSRPHSRYSQRSTKDPHRSHYGMSNGGYH</sequence>
<keyword evidence="2" id="KW-0812">Transmembrane</keyword>
<dbReference type="Proteomes" id="UP000694867">
    <property type="component" value="Unplaced"/>
</dbReference>
<protein>
    <submittedName>
        <fullName evidence="5">Uncharacterized protein LOC100901865</fullName>
    </submittedName>
</protein>
<dbReference type="PROSITE" id="PS51034">
    <property type="entry name" value="ZP_2"/>
    <property type="match status" value="1"/>
</dbReference>
<dbReference type="InterPro" id="IPR001507">
    <property type="entry name" value="ZP_dom"/>
</dbReference>